<dbReference type="InterPro" id="IPR000305">
    <property type="entry name" value="GIY-YIG_endonuc"/>
</dbReference>
<feature type="transmembrane region" description="Helical" evidence="2">
    <location>
        <begin position="127"/>
        <end position="145"/>
    </location>
</feature>
<keyword evidence="2" id="KW-0812">Transmembrane</keyword>
<evidence type="ECO:0000256" key="1">
    <source>
        <dbReference type="SAM" id="MobiDB-lite"/>
    </source>
</evidence>
<feature type="compositionally biased region" description="Polar residues" evidence="1">
    <location>
        <begin position="173"/>
        <end position="188"/>
    </location>
</feature>
<dbReference type="SUPFAM" id="SSF82771">
    <property type="entry name" value="GIY-YIG endonuclease"/>
    <property type="match status" value="1"/>
</dbReference>
<dbReference type="HOGENOM" id="CLU_1033349_0_0_3"/>
<dbReference type="EMBL" id="CP003944">
    <property type="protein sequence ID" value="AFZ50148.1"/>
    <property type="molecule type" value="Genomic_DNA"/>
</dbReference>
<feature type="region of interest" description="Disordered" evidence="1">
    <location>
        <begin position="151"/>
        <end position="188"/>
    </location>
</feature>
<sequence>MINWKTLPRERGIYQITTGSVSYVGLSDNIQLRVKQHLDSSSCRSRIIFDTDQAKIIVLELLPDTDDKTLALREWYWFSKLKRKGHIMVNDPKTLGKTKTGQFFPPKNVSQKTASSPSSGLGCGVKLAGVTTVIVGFFLLGFFAVGKMIQQTEPSPQPDTTENPSPKPPVPSSRLSRNQDNKSTQQNSQVDMQLLSACITPLQSGTSKPVVKLLQRQLKELGYYEGEIDGQYGPGTQDAVSEFQRDYDLGVDGIVGCDTQAKINEAIRN</sequence>
<dbReference type="CDD" id="cd00719">
    <property type="entry name" value="GIY-YIG_SF"/>
    <property type="match status" value="1"/>
</dbReference>
<feature type="compositionally biased region" description="Polar residues" evidence="1">
    <location>
        <begin position="151"/>
        <end position="164"/>
    </location>
</feature>
<proteinExistence type="predicted"/>
<dbReference type="KEGG" id="dsl:Dacsa_1461"/>
<dbReference type="InterPro" id="IPR002477">
    <property type="entry name" value="Peptidoglycan-bd-like"/>
</dbReference>
<dbReference type="InterPro" id="IPR036365">
    <property type="entry name" value="PGBD-like_sf"/>
</dbReference>
<accession>K9YVM0</accession>
<evidence type="ECO:0000313" key="5">
    <source>
        <dbReference type="Proteomes" id="UP000010482"/>
    </source>
</evidence>
<dbReference type="STRING" id="13035.Dacsa_1461"/>
<organism evidence="4 5">
    <name type="scientific">Dactylococcopsis salina (strain PCC 8305)</name>
    <name type="common">Myxobactron salinum</name>
    <dbReference type="NCBI Taxonomy" id="13035"/>
    <lineage>
        <taxon>Bacteria</taxon>
        <taxon>Bacillati</taxon>
        <taxon>Cyanobacteriota</taxon>
        <taxon>Cyanophyceae</taxon>
        <taxon>Nodosilineales</taxon>
        <taxon>Cymatolegaceae</taxon>
        <taxon>Dactylococcopsis</taxon>
    </lineage>
</organism>
<dbReference type="InterPro" id="IPR035901">
    <property type="entry name" value="GIY-YIG_endonuc_sf"/>
</dbReference>
<dbReference type="Pfam" id="PF01541">
    <property type="entry name" value="GIY-YIG"/>
    <property type="match status" value="1"/>
</dbReference>
<name>K9YVM0_DACS8</name>
<dbReference type="OrthoDB" id="9802228at2"/>
<evidence type="ECO:0000256" key="2">
    <source>
        <dbReference type="SAM" id="Phobius"/>
    </source>
</evidence>
<reference evidence="4" key="1">
    <citation type="submission" date="2012-04" db="EMBL/GenBank/DDBJ databases">
        <title>Finished genome of Dactylococcopsis salina PCC 8305.</title>
        <authorList>
            <consortium name="US DOE Joint Genome Institute"/>
            <person name="Gugger M."/>
            <person name="Coursin T."/>
            <person name="Rippka R."/>
            <person name="Tandeau De Marsac N."/>
            <person name="Huntemann M."/>
            <person name="Wei C.-L."/>
            <person name="Han J."/>
            <person name="Detter J.C."/>
            <person name="Han C."/>
            <person name="Tapia R."/>
            <person name="Daligault H."/>
            <person name="Chen A."/>
            <person name="Krypides N."/>
            <person name="Mavromatis K."/>
            <person name="Markowitz V."/>
            <person name="Szeto E."/>
            <person name="Ivanova N."/>
            <person name="Ovchinnikova G."/>
            <person name="Pagani I."/>
            <person name="Pati A."/>
            <person name="Goodwin L."/>
            <person name="Peters L."/>
            <person name="Pitluck S."/>
            <person name="Woyke T."/>
            <person name="Kerfeld C."/>
        </authorList>
    </citation>
    <scope>NUCLEOTIDE SEQUENCE [LARGE SCALE GENOMIC DNA]</scope>
    <source>
        <strain evidence="4">PCC 8305</strain>
    </source>
</reference>
<protein>
    <submittedName>
        <fullName evidence="4">Peptidoglycan-binding domain-containing protein</fullName>
    </submittedName>
</protein>
<evidence type="ECO:0000259" key="3">
    <source>
        <dbReference type="PROSITE" id="PS50164"/>
    </source>
</evidence>
<dbReference type="Proteomes" id="UP000010482">
    <property type="component" value="Chromosome"/>
</dbReference>
<dbReference type="eggNOG" id="COG3409">
    <property type="taxonomic scope" value="Bacteria"/>
</dbReference>
<keyword evidence="5" id="KW-1185">Reference proteome</keyword>
<dbReference type="Gene3D" id="1.10.101.10">
    <property type="entry name" value="PGBD-like superfamily/PGBD"/>
    <property type="match status" value="1"/>
</dbReference>
<dbReference type="InterPro" id="IPR036366">
    <property type="entry name" value="PGBDSf"/>
</dbReference>
<keyword evidence="2" id="KW-1133">Transmembrane helix</keyword>
<dbReference type="PROSITE" id="PS50164">
    <property type="entry name" value="GIY_YIG"/>
    <property type="match status" value="1"/>
</dbReference>
<evidence type="ECO:0000313" key="4">
    <source>
        <dbReference type="EMBL" id="AFZ50148.1"/>
    </source>
</evidence>
<feature type="compositionally biased region" description="Polar residues" evidence="1">
    <location>
        <begin position="108"/>
        <end position="119"/>
    </location>
</feature>
<feature type="domain" description="GIY-YIG" evidence="3">
    <location>
        <begin position="9"/>
        <end position="87"/>
    </location>
</feature>
<dbReference type="Pfam" id="PF01471">
    <property type="entry name" value="PG_binding_1"/>
    <property type="match status" value="1"/>
</dbReference>
<keyword evidence="2" id="KW-0472">Membrane</keyword>
<feature type="region of interest" description="Disordered" evidence="1">
    <location>
        <begin position="98"/>
        <end position="119"/>
    </location>
</feature>
<dbReference type="RefSeq" id="WP_015229152.1">
    <property type="nucleotide sequence ID" value="NC_019780.1"/>
</dbReference>
<gene>
    <name evidence="4" type="ORF">Dacsa_1461</name>
</gene>
<dbReference type="AlphaFoldDB" id="K9YVM0"/>
<dbReference type="SUPFAM" id="SSF47090">
    <property type="entry name" value="PGBD-like"/>
    <property type="match status" value="1"/>
</dbReference>